<reference evidence="3" key="1">
    <citation type="submission" date="2025-08" db="UniProtKB">
        <authorList>
            <consortium name="RefSeq"/>
        </authorList>
    </citation>
    <scope>IDENTIFICATION</scope>
</reference>
<dbReference type="GeneID" id="139355158"/>
<sequence length="181" mass="20918">MAHDNGQMPQADLLEQLAIRERQLEQLQQAYVQLQGNGNNPAQQERLFKNINRLATFTGTGEISINSFFSSVEYLLQTVEDPQLKREATGTIFYRTIQGQAKDAVINIPEPDNWDLIKATLKLRYRPDTEPHQIYKRICDLRVNSPPNRVCHSRLEKSRQRTGTKYCHGHYLSCEAQLYVN</sequence>
<evidence type="ECO:0000256" key="1">
    <source>
        <dbReference type="SAM" id="Coils"/>
    </source>
</evidence>
<gene>
    <name evidence="3" type="primary">LOC139355158</name>
</gene>
<proteinExistence type="predicted"/>
<name>A0ABM4U047_DROSZ</name>
<feature type="coiled-coil region" evidence="1">
    <location>
        <begin position="10"/>
        <end position="37"/>
    </location>
</feature>
<protein>
    <recommendedName>
        <fullName evidence="4">Gag protein</fullName>
    </recommendedName>
</protein>
<organism evidence="2 3">
    <name type="scientific">Drosophila suzukii</name>
    <name type="common">Spotted-wing drosophila fruit fly</name>
    <dbReference type="NCBI Taxonomy" id="28584"/>
    <lineage>
        <taxon>Eukaryota</taxon>
        <taxon>Metazoa</taxon>
        <taxon>Ecdysozoa</taxon>
        <taxon>Arthropoda</taxon>
        <taxon>Hexapoda</taxon>
        <taxon>Insecta</taxon>
        <taxon>Pterygota</taxon>
        <taxon>Neoptera</taxon>
        <taxon>Endopterygota</taxon>
        <taxon>Diptera</taxon>
        <taxon>Brachycera</taxon>
        <taxon>Muscomorpha</taxon>
        <taxon>Ephydroidea</taxon>
        <taxon>Drosophilidae</taxon>
        <taxon>Drosophila</taxon>
        <taxon>Sophophora</taxon>
    </lineage>
</organism>
<keyword evidence="2" id="KW-1185">Reference proteome</keyword>
<dbReference type="Proteomes" id="UP001652628">
    <property type="component" value="Unplaced"/>
</dbReference>
<evidence type="ECO:0000313" key="3">
    <source>
        <dbReference type="RefSeq" id="XP_070855593.1"/>
    </source>
</evidence>
<keyword evidence="1" id="KW-0175">Coiled coil</keyword>
<evidence type="ECO:0000313" key="2">
    <source>
        <dbReference type="Proteomes" id="UP001652628"/>
    </source>
</evidence>
<dbReference type="RefSeq" id="XP_070855593.1">
    <property type="nucleotide sequence ID" value="XM_070999492.1"/>
</dbReference>
<accession>A0ABM4U047</accession>
<evidence type="ECO:0008006" key="4">
    <source>
        <dbReference type="Google" id="ProtNLM"/>
    </source>
</evidence>